<keyword evidence="3" id="KW-1185">Reference proteome</keyword>
<dbReference type="EMBL" id="JACHDD010000012">
    <property type="protein sequence ID" value="MBB5428333.1"/>
    <property type="molecule type" value="Genomic_DNA"/>
</dbReference>
<accession>A0A7W8V9Y5</accession>
<feature type="domain" description="ABC-three component systems C-terminal" evidence="1">
    <location>
        <begin position="285"/>
        <end position="409"/>
    </location>
</feature>
<sequence length="419" mass="47427">MDEEDQKPQVEKPINTGAAPTIVAFTFQFDRALNELLSSGAPERQVGIETLDDVAELVTNADGTVVAKLEQDANTVQASGHPYQDSSRKLWHTLRVWLSHLADLKQYAETEFRLVTNVSVPSGSLVRRLADAVSATEVKAAVAALRQQATEVLGNEKSTASKEASFVVQYADEDLAYLIRRLKLSDNGGTASGMPPREDTIQRFLLPSGLAAQGDEIYRHILGVAVDRCRLAWEKGEAAWFSPQMFKDLLHKEVGRRSLKDYLERPMMSVGFKEYVQAGGRDHFFLKQLAHLGLTSRYVDEQLDNYWAFYIERVRLEGEGVHQADWQAREDQLHQRWRTCRNNAEMDLEDATPEVLGKRTLRLTLEPEYKAPIGRYKSENLYFTHGHYHHLANTPDEPHFVYWHPTFANKDDAKDGGGE</sequence>
<comment type="caution">
    <text evidence="2">The sequence shown here is derived from an EMBL/GenBank/DDBJ whole genome shotgun (WGS) entry which is preliminary data.</text>
</comment>
<evidence type="ECO:0000313" key="2">
    <source>
        <dbReference type="EMBL" id="MBB5428333.1"/>
    </source>
</evidence>
<proteinExistence type="predicted"/>
<dbReference type="Pfam" id="PF20283">
    <property type="entry name" value="CTD7"/>
    <property type="match status" value="1"/>
</dbReference>
<gene>
    <name evidence="2" type="ORF">HDG40_006520</name>
</gene>
<organism evidence="2 3">
    <name type="scientific">Paraburkholderia atlantica</name>
    <dbReference type="NCBI Taxonomy" id="2654982"/>
    <lineage>
        <taxon>Bacteria</taxon>
        <taxon>Pseudomonadati</taxon>
        <taxon>Pseudomonadota</taxon>
        <taxon>Betaproteobacteria</taxon>
        <taxon>Burkholderiales</taxon>
        <taxon>Burkholderiaceae</taxon>
        <taxon>Paraburkholderia</taxon>
    </lineage>
</organism>
<dbReference type="RefSeq" id="WP_184132648.1">
    <property type="nucleotide sequence ID" value="NZ_JACHDD010000012.1"/>
</dbReference>
<dbReference type="InterPro" id="IPR046913">
    <property type="entry name" value="ABC-3C_CTD7"/>
</dbReference>
<protein>
    <recommendedName>
        <fullName evidence="1">ABC-three component systems C-terminal domain-containing protein</fullName>
    </recommendedName>
</protein>
<dbReference type="Proteomes" id="UP000592780">
    <property type="component" value="Unassembled WGS sequence"/>
</dbReference>
<evidence type="ECO:0000313" key="3">
    <source>
        <dbReference type="Proteomes" id="UP000592780"/>
    </source>
</evidence>
<reference evidence="2 3" key="1">
    <citation type="submission" date="2020-08" db="EMBL/GenBank/DDBJ databases">
        <title>Genomic Encyclopedia of Type Strains, Phase IV (KMG-V): Genome sequencing to study the core and pangenomes of soil and plant-associated prokaryotes.</title>
        <authorList>
            <person name="Whitman W."/>
        </authorList>
    </citation>
    <scope>NUCLEOTIDE SEQUENCE [LARGE SCALE GENOMIC DNA]</scope>
    <source>
        <strain evidence="2 3">JPY158</strain>
    </source>
</reference>
<dbReference type="AlphaFoldDB" id="A0A7W8V9Y5"/>
<name>A0A7W8V9Y5_PARAM</name>
<evidence type="ECO:0000259" key="1">
    <source>
        <dbReference type="Pfam" id="PF20283"/>
    </source>
</evidence>